<evidence type="ECO:0000313" key="3">
    <source>
        <dbReference type="Proteomes" id="UP000000768"/>
    </source>
</evidence>
<evidence type="ECO:0000313" key="2">
    <source>
        <dbReference type="EMBL" id="OQU90941.1"/>
    </source>
</evidence>
<feature type="compositionally biased region" description="Basic and acidic residues" evidence="1">
    <location>
        <begin position="48"/>
        <end position="58"/>
    </location>
</feature>
<reference evidence="3" key="2">
    <citation type="journal article" date="2018" name="Plant J.">
        <title>The Sorghum bicolor reference genome: improved assembly, gene annotations, a transcriptome atlas, and signatures of genome organization.</title>
        <authorList>
            <person name="McCormick R.F."/>
            <person name="Truong S.K."/>
            <person name="Sreedasyam A."/>
            <person name="Jenkins J."/>
            <person name="Shu S."/>
            <person name="Sims D."/>
            <person name="Kennedy M."/>
            <person name="Amirebrahimi M."/>
            <person name="Weers B.D."/>
            <person name="McKinley B."/>
            <person name="Mattison A."/>
            <person name="Morishige D.T."/>
            <person name="Grimwood J."/>
            <person name="Schmutz J."/>
            <person name="Mullet J.E."/>
        </authorList>
    </citation>
    <scope>NUCLEOTIDE SEQUENCE [LARGE SCALE GENOMIC DNA]</scope>
    <source>
        <strain evidence="3">cv. BTx623</strain>
    </source>
</reference>
<reference evidence="2 3" key="1">
    <citation type="journal article" date="2009" name="Nature">
        <title>The Sorghum bicolor genome and the diversification of grasses.</title>
        <authorList>
            <person name="Paterson A.H."/>
            <person name="Bowers J.E."/>
            <person name="Bruggmann R."/>
            <person name="Dubchak I."/>
            <person name="Grimwood J."/>
            <person name="Gundlach H."/>
            <person name="Haberer G."/>
            <person name="Hellsten U."/>
            <person name="Mitros T."/>
            <person name="Poliakov A."/>
            <person name="Schmutz J."/>
            <person name="Spannagl M."/>
            <person name="Tang H."/>
            <person name="Wang X."/>
            <person name="Wicker T."/>
            <person name="Bharti A.K."/>
            <person name="Chapman J."/>
            <person name="Feltus F.A."/>
            <person name="Gowik U."/>
            <person name="Grigoriev I.V."/>
            <person name="Lyons E."/>
            <person name="Maher C.A."/>
            <person name="Martis M."/>
            <person name="Narechania A."/>
            <person name="Otillar R.P."/>
            <person name="Penning B.W."/>
            <person name="Salamov A.A."/>
            <person name="Wang Y."/>
            <person name="Zhang L."/>
            <person name="Carpita N.C."/>
            <person name="Freeling M."/>
            <person name="Gingle A.R."/>
            <person name="Hash C.T."/>
            <person name="Keller B."/>
            <person name="Klein P."/>
            <person name="Kresovich S."/>
            <person name="McCann M.C."/>
            <person name="Ming R."/>
            <person name="Peterson D.G."/>
            <person name="Mehboob-ur-Rahman"/>
            <person name="Ware D."/>
            <person name="Westhoff P."/>
            <person name="Mayer K.F."/>
            <person name="Messing J."/>
            <person name="Rokhsar D.S."/>
        </authorList>
    </citation>
    <scope>NUCLEOTIDE SEQUENCE [LARGE SCALE GENOMIC DNA]</scope>
    <source>
        <strain evidence="3">cv. BTx623</strain>
    </source>
</reference>
<dbReference type="Gramene" id="OQU90941">
    <property type="protein sequence ID" value="OQU90941"/>
    <property type="gene ID" value="SORBI_3001G081450"/>
</dbReference>
<feature type="region of interest" description="Disordered" evidence="1">
    <location>
        <begin position="18"/>
        <end position="70"/>
    </location>
</feature>
<dbReference type="EMBL" id="CM000760">
    <property type="protein sequence ID" value="OQU90941.1"/>
    <property type="molecule type" value="Genomic_DNA"/>
</dbReference>
<feature type="compositionally biased region" description="Gly residues" evidence="1">
    <location>
        <begin position="36"/>
        <end position="46"/>
    </location>
</feature>
<dbReference type="AlphaFoldDB" id="A0A1Z5S4U4"/>
<sequence>MRPLVDTAEYCHPECPASISDLRSSHDGGPSFSEGIDGGQGVGVLNGGEHESHPERIHGLRNSVTLSNQR</sequence>
<dbReference type="InParanoid" id="A0A1Z5S4U4"/>
<proteinExistence type="predicted"/>
<protein>
    <submittedName>
        <fullName evidence="2">Uncharacterized protein</fullName>
    </submittedName>
</protein>
<dbReference type="Proteomes" id="UP000000768">
    <property type="component" value="Chromosome 1"/>
</dbReference>
<gene>
    <name evidence="2" type="ORF">SORBI_3001G081450</name>
</gene>
<keyword evidence="3" id="KW-1185">Reference proteome</keyword>
<organism evidence="2 3">
    <name type="scientific">Sorghum bicolor</name>
    <name type="common">Sorghum</name>
    <name type="synonym">Sorghum vulgare</name>
    <dbReference type="NCBI Taxonomy" id="4558"/>
    <lineage>
        <taxon>Eukaryota</taxon>
        <taxon>Viridiplantae</taxon>
        <taxon>Streptophyta</taxon>
        <taxon>Embryophyta</taxon>
        <taxon>Tracheophyta</taxon>
        <taxon>Spermatophyta</taxon>
        <taxon>Magnoliopsida</taxon>
        <taxon>Liliopsida</taxon>
        <taxon>Poales</taxon>
        <taxon>Poaceae</taxon>
        <taxon>PACMAD clade</taxon>
        <taxon>Panicoideae</taxon>
        <taxon>Andropogonodae</taxon>
        <taxon>Andropogoneae</taxon>
        <taxon>Sorghinae</taxon>
        <taxon>Sorghum</taxon>
    </lineage>
</organism>
<name>A0A1Z5S4U4_SORBI</name>
<evidence type="ECO:0000256" key="1">
    <source>
        <dbReference type="SAM" id="MobiDB-lite"/>
    </source>
</evidence>
<accession>A0A1Z5S4U4</accession>